<dbReference type="Proteomes" id="UP000189004">
    <property type="component" value="Unassembled WGS sequence"/>
</dbReference>
<organism evidence="2 3">
    <name type="scientific">Nocardiopsis sinuspersici</name>
    <dbReference type="NCBI Taxonomy" id="501010"/>
    <lineage>
        <taxon>Bacteria</taxon>
        <taxon>Bacillati</taxon>
        <taxon>Actinomycetota</taxon>
        <taxon>Actinomycetes</taxon>
        <taxon>Streptosporangiales</taxon>
        <taxon>Nocardiopsidaceae</taxon>
        <taxon>Nocardiopsis</taxon>
    </lineage>
</organism>
<dbReference type="Gene3D" id="3.40.50.150">
    <property type="entry name" value="Vaccinia Virus protein VP39"/>
    <property type="match status" value="1"/>
</dbReference>
<dbReference type="InterPro" id="IPR050723">
    <property type="entry name" value="CFA/CMAS"/>
</dbReference>
<dbReference type="Pfam" id="PF13847">
    <property type="entry name" value="Methyltransf_31"/>
    <property type="match status" value="1"/>
</dbReference>
<evidence type="ECO:0000313" key="3">
    <source>
        <dbReference type="Proteomes" id="UP000189004"/>
    </source>
</evidence>
<sequence length="251" mass="27796">MVTPPLPPLYRDADFNGPLSDDHAARLIRDLDSLEDRRIVDIGCGWGEFLLRALASEPTATGFGIDLGEEAVGHGRANARGRGLADRVELVAGDVGAWTGTRADVVVNSGASHVWGGDPVRHTANALESVAGLLEPGGRFLFGECFWLREPTMEELEVMRDIPRAQYRFLPDLVDFALSHGFRLRALSQASPREWDDFENRHARGREEWLLANPGSPDADEVRAGADRHREFRVRGTRETIGFAYLSLIRV</sequence>
<comment type="caution">
    <text evidence="2">The sequence shown here is derived from an EMBL/GenBank/DDBJ whole genome shotgun (WGS) entry which is preliminary data.</text>
</comment>
<dbReference type="CDD" id="cd02440">
    <property type="entry name" value="AdoMet_MTases"/>
    <property type="match status" value="1"/>
</dbReference>
<dbReference type="InterPro" id="IPR025714">
    <property type="entry name" value="Methyltranfer_dom"/>
</dbReference>
<reference evidence="3" key="1">
    <citation type="submission" date="2016-08" db="EMBL/GenBank/DDBJ databases">
        <authorList>
            <person name="Tokovenko B."/>
            <person name="Kalinowski J."/>
        </authorList>
    </citation>
    <scope>NUCLEOTIDE SEQUENCE [LARGE SCALE GENOMIC DNA]</scope>
    <source>
        <strain evidence="3">UTMC102</strain>
    </source>
</reference>
<dbReference type="STRING" id="501010.NOSIN_08885"/>
<feature type="domain" description="Methyltransferase" evidence="1">
    <location>
        <begin position="36"/>
        <end position="150"/>
    </location>
</feature>
<protein>
    <submittedName>
        <fullName evidence="2">Methyltransferase type 12</fullName>
    </submittedName>
</protein>
<dbReference type="EMBL" id="MCOK01000001">
    <property type="protein sequence ID" value="OOC53900.1"/>
    <property type="molecule type" value="Genomic_DNA"/>
</dbReference>
<dbReference type="SUPFAM" id="SSF53335">
    <property type="entry name" value="S-adenosyl-L-methionine-dependent methyltransferases"/>
    <property type="match status" value="1"/>
</dbReference>
<dbReference type="InterPro" id="IPR029063">
    <property type="entry name" value="SAM-dependent_MTases_sf"/>
</dbReference>
<dbReference type="PANTHER" id="PTHR43667:SF2">
    <property type="entry name" value="FATTY ACID C-METHYL TRANSFERASE"/>
    <property type="match status" value="1"/>
</dbReference>
<dbReference type="AlphaFoldDB" id="A0A1V3C0L2"/>
<dbReference type="GO" id="GO:0008168">
    <property type="term" value="F:methyltransferase activity"/>
    <property type="evidence" value="ECO:0007669"/>
    <property type="project" value="UniProtKB-KW"/>
</dbReference>
<proteinExistence type="predicted"/>
<keyword evidence="2" id="KW-0489">Methyltransferase</keyword>
<gene>
    <name evidence="2" type="ORF">NOSIN_08885</name>
</gene>
<keyword evidence="3" id="KW-1185">Reference proteome</keyword>
<evidence type="ECO:0000259" key="1">
    <source>
        <dbReference type="Pfam" id="PF13847"/>
    </source>
</evidence>
<evidence type="ECO:0000313" key="2">
    <source>
        <dbReference type="EMBL" id="OOC53900.1"/>
    </source>
</evidence>
<accession>A0A1V3C0L2</accession>
<dbReference type="OrthoDB" id="474235at2"/>
<dbReference type="PANTHER" id="PTHR43667">
    <property type="entry name" value="CYCLOPROPANE-FATTY-ACYL-PHOSPHOLIPID SYNTHASE"/>
    <property type="match status" value="1"/>
</dbReference>
<dbReference type="GO" id="GO:0032259">
    <property type="term" value="P:methylation"/>
    <property type="evidence" value="ECO:0007669"/>
    <property type="project" value="UniProtKB-KW"/>
</dbReference>
<name>A0A1V3C0L2_9ACTN</name>
<dbReference type="RefSeq" id="WP_077690292.1">
    <property type="nucleotide sequence ID" value="NZ_MCOK01000001.1"/>
</dbReference>
<keyword evidence="2" id="KW-0808">Transferase</keyword>